<evidence type="ECO:0000259" key="2">
    <source>
        <dbReference type="Pfam" id="PF08840"/>
    </source>
</evidence>
<sequence>MRKVLMLTAMSMMTFFVNTAAAAERSDTSTNAVEVSQKALTGVDFVADFYQPQGSEQQPAVLVLGGSEGGKPTRLAKRIAALGYPVLAVAYFKADGLPAELEKVPLDYFDAVKSWLQQQHPANAEGINVVGWSKGAELALLLASRDDAYQRVVAISPSAVVWAGILKDWTQTPSSSWQDDGEVLAFVPFKPTGQVAGLRDLYEQSLAQQEAVAEARINVEQSAGALLLITGGEDEVWPAKRMADMICQRMQQHQRGDDCLQQHYPNAGHILDPAYPLGGTEQSNADAATDADRHIARFLAADVPS</sequence>
<keyword evidence="3" id="KW-0378">Hydrolase</keyword>
<gene>
    <name evidence="3" type="ORF">A10D4_09209</name>
</gene>
<protein>
    <submittedName>
        <fullName evidence="3">Dienelactone hydrolase family protein</fullName>
    </submittedName>
</protein>
<feature type="domain" description="BAAT/Acyl-CoA thioester hydrolase C-terminal" evidence="2">
    <location>
        <begin position="104"/>
        <end position="275"/>
    </location>
</feature>
<dbReference type="Gene3D" id="3.40.50.1820">
    <property type="entry name" value="alpha/beta hydrolase"/>
    <property type="match status" value="1"/>
</dbReference>
<dbReference type="Pfam" id="PF08840">
    <property type="entry name" value="BAAT_C"/>
    <property type="match status" value="1"/>
</dbReference>
<dbReference type="GO" id="GO:0047617">
    <property type="term" value="F:fatty acyl-CoA hydrolase activity"/>
    <property type="evidence" value="ECO:0007669"/>
    <property type="project" value="TreeGrafter"/>
</dbReference>
<name>K2K868_9GAMM</name>
<accession>K2K868</accession>
<dbReference type="SUPFAM" id="SSF53474">
    <property type="entry name" value="alpha/beta-Hydrolases"/>
    <property type="match status" value="1"/>
</dbReference>
<dbReference type="InterPro" id="IPR014940">
    <property type="entry name" value="BAAT_C"/>
</dbReference>
<dbReference type="STRING" id="740709.A10D4_09209"/>
<dbReference type="PANTHER" id="PTHR10824:SF4">
    <property type="entry name" value="ACYL-COENZYME A THIOESTERASE 1-LIKE"/>
    <property type="match status" value="1"/>
</dbReference>
<dbReference type="PATRIC" id="fig|740709.3.peg.1863"/>
<keyword evidence="1" id="KW-0732">Signal</keyword>
<reference evidence="3 4" key="1">
    <citation type="journal article" date="2012" name="J. Bacteriol.">
        <title>Genome Sequence of Idiomarina xiamenensis Type Strain 10-D-4.</title>
        <authorList>
            <person name="Lai Q."/>
            <person name="Wang L."/>
            <person name="Wang W."/>
            <person name="Shao Z."/>
        </authorList>
    </citation>
    <scope>NUCLEOTIDE SEQUENCE [LARGE SCALE GENOMIC DNA]</scope>
    <source>
        <strain evidence="3 4">10-D-4</strain>
    </source>
</reference>
<comment type="caution">
    <text evidence="3">The sequence shown here is derived from an EMBL/GenBank/DDBJ whole genome shotgun (WGS) entry which is preliminary data.</text>
</comment>
<evidence type="ECO:0000256" key="1">
    <source>
        <dbReference type="SAM" id="SignalP"/>
    </source>
</evidence>
<dbReference type="AlphaFoldDB" id="K2K868"/>
<dbReference type="EMBL" id="AMRG01000011">
    <property type="protein sequence ID" value="EKE82772.1"/>
    <property type="molecule type" value="Genomic_DNA"/>
</dbReference>
<evidence type="ECO:0000313" key="4">
    <source>
        <dbReference type="Proteomes" id="UP000014115"/>
    </source>
</evidence>
<keyword evidence="4" id="KW-1185">Reference proteome</keyword>
<dbReference type="InterPro" id="IPR029058">
    <property type="entry name" value="AB_hydrolase_fold"/>
</dbReference>
<feature type="chain" id="PRO_5003862666" evidence="1">
    <location>
        <begin position="23"/>
        <end position="305"/>
    </location>
</feature>
<dbReference type="GO" id="GO:0006631">
    <property type="term" value="P:fatty acid metabolic process"/>
    <property type="evidence" value="ECO:0007669"/>
    <property type="project" value="TreeGrafter"/>
</dbReference>
<dbReference type="Proteomes" id="UP000014115">
    <property type="component" value="Unassembled WGS sequence"/>
</dbReference>
<proteinExistence type="predicted"/>
<dbReference type="PANTHER" id="PTHR10824">
    <property type="entry name" value="ACYL-COENZYME A THIOESTERASE-RELATED"/>
    <property type="match status" value="1"/>
</dbReference>
<dbReference type="eggNOG" id="COG1073">
    <property type="taxonomic scope" value="Bacteria"/>
</dbReference>
<feature type="signal peptide" evidence="1">
    <location>
        <begin position="1"/>
        <end position="22"/>
    </location>
</feature>
<evidence type="ECO:0000313" key="3">
    <source>
        <dbReference type="EMBL" id="EKE82772.1"/>
    </source>
</evidence>
<dbReference type="GO" id="GO:0006637">
    <property type="term" value="P:acyl-CoA metabolic process"/>
    <property type="evidence" value="ECO:0007669"/>
    <property type="project" value="TreeGrafter"/>
</dbReference>
<organism evidence="3 4">
    <name type="scientific">Idiomarina xiamenensis 10-D-4</name>
    <dbReference type="NCBI Taxonomy" id="740709"/>
    <lineage>
        <taxon>Bacteria</taxon>
        <taxon>Pseudomonadati</taxon>
        <taxon>Pseudomonadota</taxon>
        <taxon>Gammaproteobacteria</taxon>
        <taxon>Alteromonadales</taxon>
        <taxon>Idiomarinaceae</taxon>
        <taxon>Idiomarina</taxon>
    </lineage>
</organism>